<keyword evidence="2" id="KW-1133">Transmembrane helix</keyword>
<evidence type="ECO:0000313" key="4">
    <source>
        <dbReference type="Proteomes" id="UP000530412"/>
    </source>
</evidence>
<evidence type="ECO:0000256" key="2">
    <source>
        <dbReference type="SAM" id="Phobius"/>
    </source>
</evidence>
<feature type="region of interest" description="Disordered" evidence="1">
    <location>
        <begin position="107"/>
        <end position="252"/>
    </location>
</feature>
<organism evidence="3 4">
    <name type="scientific">Streptomyces calvus</name>
    <dbReference type="NCBI Taxonomy" id="67282"/>
    <lineage>
        <taxon>Bacteria</taxon>
        <taxon>Bacillati</taxon>
        <taxon>Actinomycetota</taxon>
        <taxon>Actinomycetes</taxon>
        <taxon>Kitasatosporales</taxon>
        <taxon>Streptomycetaceae</taxon>
        <taxon>Streptomyces</taxon>
    </lineage>
</organism>
<dbReference type="AlphaFoldDB" id="A0AA40SD81"/>
<reference evidence="3 4" key="1">
    <citation type="submission" date="2020-08" db="EMBL/GenBank/DDBJ databases">
        <title>Genomic Encyclopedia of Type Strains, Phase III (KMG-III): the genomes of soil and plant-associated and newly described type strains.</title>
        <authorList>
            <person name="Whitman W."/>
        </authorList>
    </citation>
    <scope>NUCLEOTIDE SEQUENCE [LARGE SCALE GENOMIC DNA]</scope>
    <source>
        <strain evidence="3 4">CECT 3271</strain>
    </source>
</reference>
<gene>
    <name evidence="3" type="ORF">FHS33_002566</name>
</gene>
<keyword evidence="2" id="KW-0472">Membrane</keyword>
<evidence type="ECO:0000256" key="1">
    <source>
        <dbReference type="SAM" id="MobiDB-lite"/>
    </source>
</evidence>
<evidence type="ECO:0000313" key="3">
    <source>
        <dbReference type="EMBL" id="MBA8944138.1"/>
    </source>
</evidence>
<feature type="compositionally biased region" description="Low complexity" evidence="1">
    <location>
        <begin position="196"/>
        <end position="219"/>
    </location>
</feature>
<feature type="transmembrane region" description="Helical" evidence="2">
    <location>
        <begin position="79"/>
        <end position="99"/>
    </location>
</feature>
<name>A0AA40SD81_9ACTN</name>
<protein>
    <submittedName>
        <fullName evidence="3">Uncharacterized protein</fullName>
    </submittedName>
</protein>
<comment type="caution">
    <text evidence="3">The sequence shown here is derived from an EMBL/GenBank/DDBJ whole genome shotgun (WGS) entry which is preliminary data.</text>
</comment>
<proteinExistence type="predicted"/>
<feature type="region of interest" description="Disordered" evidence="1">
    <location>
        <begin position="44"/>
        <end position="65"/>
    </location>
</feature>
<sequence>MATRTDAEDVVAARTDAEDVVATHDPHEVTVQLDAVCIGDGGVLRRSPGGPGGAGPDGSGGGPVFVDESGRRIQLYRRIGIAVGLACAGYAAVMVATLLSGNSDAPWMPVPGQEQKPAGQVEPTPQPARTDTVPGATLAPDATPTTTAPALPASGATVPATGATGATEATGDPDAAGPATTPARSETRPVTGGDGTTSTTPDTIATTRSVGPDPLTTAPTGGGDAAGTDDRAAAPRAVAVEDPAAPSPGNVL</sequence>
<feature type="compositionally biased region" description="Low complexity" evidence="1">
    <location>
        <begin position="134"/>
        <end position="183"/>
    </location>
</feature>
<dbReference type="EMBL" id="JACJIE010000004">
    <property type="protein sequence ID" value="MBA8944138.1"/>
    <property type="molecule type" value="Genomic_DNA"/>
</dbReference>
<accession>A0AA40SD81</accession>
<feature type="compositionally biased region" description="Gly residues" evidence="1">
    <location>
        <begin position="49"/>
        <end position="63"/>
    </location>
</feature>
<keyword evidence="2" id="KW-0812">Transmembrane</keyword>
<dbReference type="RefSeq" id="WP_142195057.1">
    <property type="nucleotide sequence ID" value="NZ_BMSU01000007.1"/>
</dbReference>
<feature type="compositionally biased region" description="Low complexity" evidence="1">
    <location>
        <begin position="234"/>
        <end position="244"/>
    </location>
</feature>
<dbReference type="Proteomes" id="UP000530412">
    <property type="component" value="Unassembled WGS sequence"/>
</dbReference>